<evidence type="ECO:0000313" key="1">
    <source>
        <dbReference type="EMBL" id="MBB5911608.1"/>
    </source>
</evidence>
<keyword evidence="2" id="KW-1185">Reference proteome</keyword>
<comment type="caution">
    <text evidence="1">The sequence shown here is derived from an EMBL/GenBank/DDBJ whole genome shotgun (WGS) entry which is preliminary data.</text>
</comment>
<dbReference type="PANTHER" id="PTHR34613:SF1">
    <property type="entry name" value="SLL6017 PROTEIN"/>
    <property type="match status" value="1"/>
</dbReference>
<protein>
    <submittedName>
        <fullName evidence="1">Uncharacterized protein</fullName>
    </submittedName>
</protein>
<dbReference type="EMBL" id="JACHIT010000001">
    <property type="protein sequence ID" value="MBB5911608.1"/>
    <property type="molecule type" value="Genomic_DNA"/>
</dbReference>
<dbReference type="AlphaFoldDB" id="A0A7W9P9D8"/>
<organism evidence="1 2">
    <name type="scientific">Nocardia transvalensis</name>
    <dbReference type="NCBI Taxonomy" id="37333"/>
    <lineage>
        <taxon>Bacteria</taxon>
        <taxon>Bacillati</taxon>
        <taxon>Actinomycetota</taxon>
        <taxon>Actinomycetes</taxon>
        <taxon>Mycobacteriales</taxon>
        <taxon>Nocardiaceae</taxon>
        <taxon>Nocardia</taxon>
    </lineage>
</organism>
<proteinExistence type="predicted"/>
<gene>
    <name evidence="1" type="ORF">BJY24_000475</name>
</gene>
<dbReference type="PANTHER" id="PTHR34613">
    <property type="entry name" value="SLL0800 PROTEIN"/>
    <property type="match status" value="1"/>
</dbReference>
<dbReference type="RefSeq" id="WP_040749620.1">
    <property type="nucleotide sequence ID" value="NZ_JACHIT010000001.1"/>
</dbReference>
<evidence type="ECO:0000313" key="2">
    <source>
        <dbReference type="Proteomes" id="UP000540412"/>
    </source>
</evidence>
<dbReference type="Proteomes" id="UP000540412">
    <property type="component" value="Unassembled WGS sequence"/>
</dbReference>
<reference evidence="1 2" key="1">
    <citation type="submission" date="2020-08" db="EMBL/GenBank/DDBJ databases">
        <title>Sequencing the genomes of 1000 actinobacteria strains.</title>
        <authorList>
            <person name="Klenk H.-P."/>
        </authorList>
    </citation>
    <scope>NUCLEOTIDE SEQUENCE [LARGE SCALE GENOMIC DNA]</scope>
    <source>
        <strain evidence="1 2">DSM 43582</strain>
    </source>
</reference>
<sequence length="297" mass="33202">MPSYLHEGLVELFRSQPMLAAWYLAHVFGEHVPDCRIARAEPCDFTDIGPKEFRGDSAIALYGPDDKAIVGIDVEVQLGIDETRRWQWPVYLSTLRSRLRCPTYLLVVAPAPDVAEWCRKPIDLGHPGFVLRPLVLGPDRIPVITDPAVAVATPELAVLSAIAHGDDPQRDQVFDALLAGLHETTDEQARMYYDVVLTALPAASRHRLEEMMATREYQSDFARMYVAQGRSEGHTQGLAEGRTEEAVSALLRVLRARRMAVTQDARDRIAACGDPDRIEDWIERAVTAKSLDEVFDE</sequence>
<name>A0A7W9P9D8_9NOCA</name>
<accession>A0A7W9P9D8</accession>